<feature type="region of interest" description="Disordered" evidence="1">
    <location>
        <begin position="238"/>
        <end position="265"/>
    </location>
</feature>
<dbReference type="AlphaFoldDB" id="A0A9P5Y968"/>
<feature type="domain" description="DUF6699" evidence="2">
    <location>
        <begin position="69"/>
        <end position="203"/>
    </location>
</feature>
<dbReference type="OrthoDB" id="3352225at2759"/>
<feature type="compositionally biased region" description="Pro residues" evidence="1">
    <location>
        <begin position="1"/>
        <end position="13"/>
    </location>
</feature>
<comment type="caution">
    <text evidence="3">The sequence shown here is derived from an EMBL/GenBank/DDBJ whole genome shotgun (WGS) entry which is preliminary data.</text>
</comment>
<gene>
    <name evidence="3" type="ORF">BDZ94DRAFT_1256068</name>
</gene>
<dbReference type="InterPro" id="IPR046522">
    <property type="entry name" value="DUF6699"/>
</dbReference>
<dbReference type="Pfam" id="PF20415">
    <property type="entry name" value="DUF6699"/>
    <property type="match status" value="1"/>
</dbReference>
<proteinExistence type="predicted"/>
<keyword evidence="4" id="KW-1185">Reference proteome</keyword>
<feature type="region of interest" description="Disordered" evidence="1">
    <location>
        <begin position="1"/>
        <end position="31"/>
    </location>
</feature>
<evidence type="ECO:0000313" key="3">
    <source>
        <dbReference type="EMBL" id="KAF9464578.1"/>
    </source>
</evidence>
<evidence type="ECO:0000313" key="4">
    <source>
        <dbReference type="Proteomes" id="UP000807353"/>
    </source>
</evidence>
<organism evidence="3 4">
    <name type="scientific">Collybia nuda</name>
    <dbReference type="NCBI Taxonomy" id="64659"/>
    <lineage>
        <taxon>Eukaryota</taxon>
        <taxon>Fungi</taxon>
        <taxon>Dikarya</taxon>
        <taxon>Basidiomycota</taxon>
        <taxon>Agaricomycotina</taxon>
        <taxon>Agaricomycetes</taxon>
        <taxon>Agaricomycetidae</taxon>
        <taxon>Agaricales</taxon>
        <taxon>Tricholomatineae</taxon>
        <taxon>Clitocybaceae</taxon>
        <taxon>Collybia</taxon>
    </lineage>
</organism>
<protein>
    <recommendedName>
        <fullName evidence="2">DUF6699 domain-containing protein</fullName>
    </recommendedName>
</protein>
<dbReference type="EMBL" id="MU150253">
    <property type="protein sequence ID" value="KAF9464578.1"/>
    <property type="molecule type" value="Genomic_DNA"/>
</dbReference>
<sequence length="265" mass="29385">MMQPPPQMQPPGGPLGRASAHEGDRVDPFMSGDHYGPVLEPFLVRIVGAQIKVNPLLQPVPDEADRPYLKWNMLFPSSNCQRSTDPSHISWVEGRHEPATFPRVSSLQIVSDGFPWMVKVEARRPETGVTCGDVIDRLSGSMNTLSSGADYEALPPHKKRLIAEAYQHNRSRAHGVPGGMLEVGMKRLDFLGKDTIFGGIVNDEEYLTRHAGVVLPCTFVLKCLRRFAMTAEEIRDHEARQRAAAAQDTRRATVTTDSDDDDDDT</sequence>
<feature type="compositionally biased region" description="Low complexity" evidence="1">
    <location>
        <begin position="242"/>
        <end position="256"/>
    </location>
</feature>
<dbReference type="Proteomes" id="UP000807353">
    <property type="component" value="Unassembled WGS sequence"/>
</dbReference>
<reference evidence="3" key="1">
    <citation type="submission" date="2020-11" db="EMBL/GenBank/DDBJ databases">
        <authorList>
            <consortium name="DOE Joint Genome Institute"/>
            <person name="Ahrendt S."/>
            <person name="Riley R."/>
            <person name="Andreopoulos W."/>
            <person name="Labutti K."/>
            <person name="Pangilinan J."/>
            <person name="Ruiz-Duenas F.J."/>
            <person name="Barrasa J.M."/>
            <person name="Sanchez-Garcia M."/>
            <person name="Camarero S."/>
            <person name="Miyauchi S."/>
            <person name="Serrano A."/>
            <person name="Linde D."/>
            <person name="Babiker R."/>
            <person name="Drula E."/>
            <person name="Ayuso-Fernandez I."/>
            <person name="Pacheco R."/>
            <person name="Padilla G."/>
            <person name="Ferreira P."/>
            <person name="Barriuso J."/>
            <person name="Kellner H."/>
            <person name="Castanera R."/>
            <person name="Alfaro M."/>
            <person name="Ramirez L."/>
            <person name="Pisabarro A.G."/>
            <person name="Kuo A."/>
            <person name="Tritt A."/>
            <person name="Lipzen A."/>
            <person name="He G."/>
            <person name="Yan M."/>
            <person name="Ng V."/>
            <person name="Cullen D."/>
            <person name="Martin F."/>
            <person name="Rosso M.-N."/>
            <person name="Henrissat B."/>
            <person name="Hibbett D."/>
            <person name="Martinez A.T."/>
            <person name="Grigoriev I.V."/>
        </authorList>
    </citation>
    <scope>NUCLEOTIDE SEQUENCE</scope>
    <source>
        <strain evidence="3">CBS 247.69</strain>
    </source>
</reference>
<name>A0A9P5Y968_9AGAR</name>
<evidence type="ECO:0000259" key="2">
    <source>
        <dbReference type="Pfam" id="PF20415"/>
    </source>
</evidence>
<accession>A0A9P5Y968</accession>
<evidence type="ECO:0000256" key="1">
    <source>
        <dbReference type="SAM" id="MobiDB-lite"/>
    </source>
</evidence>